<dbReference type="Proteomes" id="UP000054383">
    <property type="component" value="Unassembled WGS sequence"/>
</dbReference>
<dbReference type="PANTHER" id="PTHR21540">
    <property type="entry name" value="RING FINGER AND SWIM DOMAIN-CONTAINING PROTEIN 2"/>
    <property type="match status" value="1"/>
</dbReference>
<name>A0A0U1LZF8_TALIS</name>
<dbReference type="SMART" id="SM00184">
    <property type="entry name" value="RING"/>
    <property type="match status" value="1"/>
</dbReference>
<dbReference type="InterPro" id="IPR039903">
    <property type="entry name" value="Zswim2"/>
</dbReference>
<dbReference type="GO" id="GO:0008270">
    <property type="term" value="F:zinc ion binding"/>
    <property type="evidence" value="ECO:0007669"/>
    <property type="project" value="UniProtKB-KW"/>
</dbReference>
<sequence>MTTLDDLLAVNPTAANAALACLGTTHTSGQCGVSASSSNAIMRDNNNDSNSRQSEKEKQEQKQKEKAKRKERKQGAAAWQKTKRNVQRGRKITVGDDDLEYLASLFLCARHCRQTQIQSLVQRINTDIDTYHQKLTAEKAETATATATVTVTTRRRTSTRTRTTAAADMDGPPFDFSGGLGAVIETRRRVQRMTEAAIHSYRQEEARMNQMRSSQSGTSNDSSVRQDSEQPLESVVYTQPPQPSQPSQSYHPARRRSVARKPVQAGDECSICLEKLGTNRQLVWCRRRCGNNFHQSCIDGWLESIAQHPERPLATCPTCRVVWMFDNER</sequence>
<dbReference type="GO" id="GO:0061630">
    <property type="term" value="F:ubiquitin protein ligase activity"/>
    <property type="evidence" value="ECO:0007669"/>
    <property type="project" value="InterPro"/>
</dbReference>
<dbReference type="OrthoDB" id="8062037at2759"/>
<feature type="compositionally biased region" description="Polar residues" evidence="2">
    <location>
        <begin position="210"/>
        <end position="231"/>
    </location>
</feature>
<evidence type="ECO:0000256" key="2">
    <source>
        <dbReference type="SAM" id="MobiDB-lite"/>
    </source>
</evidence>
<feature type="compositionally biased region" description="Basic and acidic residues" evidence="2">
    <location>
        <begin position="53"/>
        <end position="64"/>
    </location>
</feature>
<protein>
    <recommendedName>
        <fullName evidence="3">RING-type domain-containing protein</fullName>
    </recommendedName>
</protein>
<dbReference type="InterPro" id="IPR001841">
    <property type="entry name" value="Znf_RING"/>
</dbReference>
<organism evidence="4 5">
    <name type="scientific">Talaromyces islandicus</name>
    <name type="common">Penicillium islandicum</name>
    <dbReference type="NCBI Taxonomy" id="28573"/>
    <lineage>
        <taxon>Eukaryota</taxon>
        <taxon>Fungi</taxon>
        <taxon>Dikarya</taxon>
        <taxon>Ascomycota</taxon>
        <taxon>Pezizomycotina</taxon>
        <taxon>Eurotiomycetes</taxon>
        <taxon>Eurotiomycetidae</taxon>
        <taxon>Eurotiales</taxon>
        <taxon>Trichocomaceae</taxon>
        <taxon>Talaromyces</taxon>
        <taxon>Talaromyces sect. Islandici</taxon>
    </lineage>
</organism>
<keyword evidence="1" id="KW-0479">Metal-binding</keyword>
<feature type="region of interest" description="Disordered" evidence="2">
    <location>
        <begin position="200"/>
        <end position="259"/>
    </location>
</feature>
<dbReference type="SUPFAM" id="SSF57850">
    <property type="entry name" value="RING/U-box"/>
    <property type="match status" value="1"/>
</dbReference>
<keyword evidence="1" id="KW-0862">Zinc</keyword>
<reference evidence="4 5" key="1">
    <citation type="submission" date="2015-04" db="EMBL/GenBank/DDBJ databases">
        <authorList>
            <person name="Syromyatnikov M.Y."/>
            <person name="Popov V.N."/>
        </authorList>
    </citation>
    <scope>NUCLEOTIDE SEQUENCE [LARGE SCALE GENOMIC DNA]</scope>
    <source>
        <strain evidence="4">WF-38-12</strain>
    </source>
</reference>
<dbReference type="PROSITE" id="PS50089">
    <property type="entry name" value="ZF_RING_2"/>
    <property type="match status" value="1"/>
</dbReference>
<feature type="domain" description="RING-type" evidence="3">
    <location>
        <begin position="269"/>
        <end position="320"/>
    </location>
</feature>
<feature type="region of interest" description="Disordered" evidence="2">
    <location>
        <begin position="32"/>
        <end position="87"/>
    </location>
</feature>
<dbReference type="EMBL" id="CVMT01000005">
    <property type="protein sequence ID" value="CRG88704.1"/>
    <property type="molecule type" value="Genomic_DNA"/>
</dbReference>
<gene>
    <name evidence="4" type="ORF">PISL3812_05738</name>
</gene>
<proteinExistence type="predicted"/>
<dbReference type="Gene3D" id="3.30.40.10">
    <property type="entry name" value="Zinc/RING finger domain, C3HC4 (zinc finger)"/>
    <property type="match status" value="1"/>
</dbReference>
<dbReference type="AlphaFoldDB" id="A0A0U1LZF8"/>
<dbReference type="InterPro" id="IPR013083">
    <property type="entry name" value="Znf_RING/FYVE/PHD"/>
</dbReference>
<dbReference type="STRING" id="28573.A0A0U1LZF8"/>
<keyword evidence="1" id="KW-0863">Zinc-finger</keyword>
<accession>A0A0U1LZF8</accession>
<dbReference type="Pfam" id="PF13639">
    <property type="entry name" value="zf-RING_2"/>
    <property type="match status" value="1"/>
</dbReference>
<keyword evidence="5" id="KW-1185">Reference proteome</keyword>
<evidence type="ECO:0000313" key="5">
    <source>
        <dbReference type="Proteomes" id="UP000054383"/>
    </source>
</evidence>
<evidence type="ECO:0000259" key="3">
    <source>
        <dbReference type="PROSITE" id="PS50089"/>
    </source>
</evidence>
<evidence type="ECO:0000256" key="1">
    <source>
        <dbReference type="PROSITE-ProRule" id="PRU00175"/>
    </source>
</evidence>
<evidence type="ECO:0000313" key="4">
    <source>
        <dbReference type="EMBL" id="CRG88704.1"/>
    </source>
</evidence>
<feature type="region of interest" description="Disordered" evidence="2">
    <location>
        <begin position="146"/>
        <end position="173"/>
    </location>
</feature>
<feature type="compositionally biased region" description="Low complexity" evidence="2">
    <location>
        <begin position="43"/>
        <end position="52"/>
    </location>
</feature>